<evidence type="ECO:0000313" key="1">
    <source>
        <dbReference type="EMBL" id="RAK78851.1"/>
    </source>
</evidence>
<feature type="non-terminal residue" evidence="1">
    <location>
        <position position="1"/>
    </location>
</feature>
<accession>A0A8G1RWK2</accession>
<name>A0A8G1RWK2_9EURO</name>
<proteinExistence type="predicted"/>
<evidence type="ECO:0000313" key="2">
    <source>
        <dbReference type="Proteomes" id="UP000249789"/>
    </source>
</evidence>
<gene>
    <name evidence="1" type="ORF">BO72DRAFT_506451</name>
</gene>
<dbReference type="EMBL" id="KZ824635">
    <property type="protein sequence ID" value="RAK78851.1"/>
    <property type="molecule type" value="Genomic_DNA"/>
</dbReference>
<dbReference type="GeneID" id="63866556"/>
<reference evidence="1 2" key="1">
    <citation type="submission" date="2018-02" db="EMBL/GenBank/DDBJ databases">
        <title>The genomes of Aspergillus section Nigri reveals drivers in fungal speciation.</title>
        <authorList>
            <consortium name="DOE Joint Genome Institute"/>
            <person name="Vesth T.C."/>
            <person name="Nybo J."/>
            <person name="Theobald S."/>
            <person name="Brandl J."/>
            <person name="Frisvad J.C."/>
            <person name="Nielsen K.F."/>
            <person name="Lyhne E.K."/>
            <person name="Kogle M.E."/>
            <person name="Kuo A."/>
            <person name="Riley R."/>
            <person name="Clum A."/>
            <person name="Nolan M."/>
            <person name="Lipzen A."/>
            <person name="Salamov A."/>
            <person name="Henrissat B."/>
            <person name="Wiebenga A."/>
            <person name="De vries R.P."/>
            <person name="Grigoriev I.V."/>
            <person name="Mortensen U.H."/>
            <person name="Andersen M.R."/>
            <person name="Baker S.E."/>
        </authorList>
    </citation>
    <scope>NUCLEOTIDE SEQUENCE [LARGE SCALE GENOMIC DNA]</scope>
    <source>
        <strain evidence="1 2">CBS 313.89</strain>
    </source>
</reference>
<dbReference type="RefSeq" id="XP_040802861.1">
    <property type="nucleotide sequence ID" value="XM_040949223.1"/>
</dbReference>
<dbReference type="Proteomes" id="UP000249789">
    <property type="component" value="Unassembled WGS sequence"/>
</dbReference>
<keyword evidence="2" id="KW-1185">Reference proteome</keyword>
<protein>
    <submittedName>
        <fullName evidence="1">Uncharacterized protein</fullName>
    </submittedName>
</protein>
<organism evidence="1 2">
    <name type="scientific">Aspergillus fijiensis CBS 313.89</name>
    <dbReference type="NCBI Taxonomy" id="1448319"/>
    <lineage>
        <taxon>Eukaryota</taxon>
        <taxon>Fungi</taxon>
        <taxon>Dikarya</taxon>
        <taxon>Ascomycota</taxon>
        <taxon>Pezizomycotina</taxon>
        <taxon>Eurotiomycetes</taxon>
        <taxon>Eurotiomycetidae</taxon>
        <taxon>Eurotiales</taxon>
        <taxon>Aspergillaceae</taxon>
        <taxon>Aspergillus</taxon>
    </lineage>
</organism>
<dbReference type="VEuPathDB" id="FungiDB:BO72DRAFT_506451"/>
<sequence>YRYTSDSTFPNPIQPTLPSERTIEVTRAVPLGIEDGVILAADAVGAVGLGLDVLAGVAHLDRGAAGEGLAGVLAAVHVDGVGQHGGEGLPGVEALRHLGDDLAVGVGDEARVRVVVLGAQRRAHVHRGVLVGVAGDAALAVGLEGGDGGGGRGQGREQGGDCGEEVHCGKLKSLDLGCLDGGIGLVCVGLRLERKRERKLDDGMNELSRGSSALYTCESLYHERRTMIDLPY</sequence>
<dbReference type="AlphaFoldDB" id="A0A8G1RWK2"/>